<evidence type="ECO:0000313" key="4">
    <source>
        <dbReference type="Proteomes" id="UP000199649"/>
    </source>
</evidence>
<evidence type="ECO:0000259" key="2">
    <source>
        <dbReference type="PROSITE" id="PS51819"/>
    </source>
</evidence>
<dbReference type="Proteomes" id="UP000199649">
    <property type="component" value="Chromosome I"/>
</dbReference>
<accession>A0A1H1PR42</accession>
<dbReference type="AlphaFoldDB" id="A0A1H1PR42"/>
<organism evidence="3 4">
    <name type="scientific">Agrococcus carbonis</name>
    <dbReference type="NCBI Taxonomy" id="684552"/>
    <lineage>
        <taxon>Bacteria</taxon>
        <taxon>Bacillati</taxon>
        <taxon>Actinomycetota</taxon>
        <taxon>Actinomycetes</taxon>
        <taxon>Micrococcales</taxon>
        <taxon>Microbacteriaceae</taxon>
        <taxon>Agrococcus</taxon>
    </lineage>
</organism>
<dbReference type="InterPro" id="IPR029068">
    <property type="entry name" value="Glyas_Bleomycin-R_OHBP_Dase"/>
</dbReference>
<dbReference type="RefSeq" id="WP_092666532.1">
    <property type="nucleotide sequence ID" value="NZ_LT629734.1"/>
</dbReference>
<protein>
    <recommendedName>
        <fullName evidence="2">VOC domain-containing protein</fullName>
    </recommendedName>
</protein>
<dbReference type="Gene3D" id="3.10.180.10">
    <property type="entry name" value="2,3-Dihydroxybiphenyl 1,2-Dioxygenase, domain 1"/>
    <property type="match status" value="1"/>
</dbReference>
<feature type="domain" description="VOC" evidence="2">
    <location>
        <begin position="3"/>
        <end position="135"/>
    </location>
</feature>
<dbReference type="OrthoDB" id="9793039at2"/>
<keyword evidence="4" id="KW-1185">Reference proteome</keyword>
<reference evidence="4" key="1">
    <citation type="submission" date="2016-10" db="EMBL/GenBank/DDBJ databases">
        <authorList>
            <person name="Varghese N."/>
            <person name="Submissions S."/>
        </authorList>
    </citation>
    <scope>NUCLEOTIDE SEQUENCE [LARGE SCALE GENOMIC DNA]</scope>
    <source>
        <strain evidence="4">DSM 22965</strain>
    </source>
</reference>
<feature type="region of interest" description="Disordered" evidence="1">
    <location>
        <begin position="141"/>
        <end position="161"/>
    </location>
</feature>
<dbReference type="EMBL" id="LT629734">
    <property type="protein sequence ID" value="SDS13209.1"/>
    <property type="molecule type" value="Genomic_DNA"/>
</dbReference>
<dbReference type="SUPFAM" id="SSF54593">
    <property type="entry name" value="Glyoxalase/Bleomycin resistance protein/Dihydroxybiphenyl dioxygenase"/>
    <property type="match status" value="1"/>
</dbReference>
<dbReference type="InterPro" id="IPR041581">
    <property type="entry name" value="Glyoxalase_6"/>
</dbReference>
<name>A0A1H1PR42_9MICO</name>
<proteinExistence type="predicted"/>
<dbReference type="PROSITE" id="PS51819">
    <property type="entry name" value="VOC"/>
    <property type="match status" value="1"/>
</dbReference>
<dbReference type="PANTHER" id="PTHR33993">
    <property type="entry name" value="GLYOXALASE-RELATED"/>
    <property type="match status" value="1"/>
</dbReference>
<evidence type="ECO:0000256" key="1">
    <source>
        <dbReference type="SAM" id="MobiDB-lite"/>
    </source>
</evidence>
<evidence type="ECO:0000313" key="3">
    <source>
        <dbReference type="EMBL" id="SDS13209.1"/>
    </source>
</evidence>
<dbReference type="InterPro" id="IPR037523">
    <property type="entry name" value="VOC_core"/>
</dbReference>
<dbReference type="InterPro" id="IPR052164">
    <property type="entry name" value="Anthracycline_SecMetBiosynth"/>
</dbReference>
<dbReference type="Pfam" id="PF18029">
    <property type="entry name" value="Glyoxalase_6"/>
    <property type="match status" value="1"/>
</dbReference>
<dbReference type="STRING" id="684552.SAMN04489719_1614"/>
<dbReference type="CDD" id="cd07247">
    <property type="entry name" value="SgaA_N_like"/>
    <property type="match status" value="1"/>
</dbReference>
<gene>
    <name evidence="3" type="ORF">SAMN04489719_1614</name>
</gene>
<sequence length="161" mass="16877">MSLVVHFEIHASDPERSMAFYSQLLGWRFTPYGEDPSYWTIDTDPRAVHLGPTGAVVPGHGIQGGLQRREGPAPEAGAPVAGANLVVGVDDADAVHARGVELGGRSVSEPEDLPGIGRIAYLLDPDGNLFGVIADRLSDGTSAMPPVADASIDPMQVTPEP</sequence>